<evidence type="ECO:0000313" key="3">
    <source>
        <dbReference type="Proteomes" id="UP000076154"/>
    </source>
</evidence>
<keyword evidence="3" id="KW-1185">Reference proteome</keyword>
<comment type="caution">
    <text evidence="2">The sequence shown here is derived from an EMBL/GenBank/DDBJ whole genome shotgun (WGS) entry which is preliminary data.</text>
</comment>
<keyword evidence="1" id="KW-1133">Transmembrane helix</keyword>
<dbReference type="InParanoid" id="A0A369JF23"/>
<sequence length="453" mass="49704">MNPNSTDLPLNEKSEQQALTQPSTDECIGKVDCNHPRRNNTRRKRFHILIATLVGIWITFKLISSQVFYRFGGYQHKSMMVMEWPIPPDVTVDHCTEWDDKAAFRKIRPGAVLHEPYSAFATFELPVSSEKLFLLSRGLSAGAVTIVNGEEEGDTAKVVVVARYRAYDALDWVKVCAIDREEDEHGVGIFATRWARHHRNSVHFDVTVYLPKGKDGAVLNVKNFETDLPLYHHHVGDLGSHVNFDAISLKSENSAIFVESLDATKAYLETENSPIDGSFNVTSSLALHTQNAHIKVRLNLINNPDHDPTEVTVTTSNAPIRAGVNLVSTASDSVGGKFHVAANTANSGIDVRVHEQPVSSAFFLDAHTSLAPAFIELAPAFEGTFQLETSLKRPVLRYDADAKDPAGKGRRRDVQIRMAGAAVRGSASWSGEEGVALGNVNVATSLSAVTLKL</sequence>
<organism evidence="2 3">
    <name type="scientific">Hypsizygus marmoreus</name>
    <name type="common">White beech mushroom</name>
    <name type="synonym">Agaricus marmoreus</name>
    <dbReference type="NCBI Taxonomy" id="39966"/>
    <lineage>
        <taxon>Eukaryota</taxon>
        <taxon>Fungi</taxon>
        <taxon>Dikarya</taxon>
        <taxon>Basidiomycota</taxon>
        <taxon>Agaricomycotina</taxon>
        <taxon>Agaricomycetes</taxon>
        <taxon>Agaricomycetidae</taxon>
        <taxon>Agaricales</taxon>
        <taxon>Tricholomatineae</taxon>
        <taxon>Lyophyllaceae</taxon>
        <taxon>Hypsizygus</taxon>
    </lineage>
</organism>
<proteinExistence type="predicted"/>
<dbReference type="AlphaFoldDB" id="A0A369JF23"/>
<reference evidence="2" key="1">
    <citation type="submission" date="2018-04" db="EMBL/GenBank/DDBJ databases">
        <title>Whole genome sequencing of Hypsizygus marmoreus.</title>
        <authorList>
            <person name="Choi I.-G."/>
            <person name="Min B."/>
            <person name="Kim J.-G."/>
            <person name="Kim S."/>
            <person name="Oh Y.-L."/>
            <person name="Kong W.-S."/>
            <person name="Park H."/>
            <person name="Jeong J."/>
            <person name="Song E.-S."/>
        </authorList>
    </citation>
    <scope>NUCLEOTIDE SEQUENCE [LARGE SCALE GENOMIC DNA]</scope>
    <source>
        <strain evidence="2">51987-8</strain>
    </source>
</reference>
<name>A0A369JF23_HYPMA</name>
<keyword evidence="1" id="KW-0812">Transmembrane</keyword>
<dbReference type="Proteomes" id="UP000076154">
    <property type="component" value="Unassembled WGS sequence"/>
</dbReference>
<protein>
    <submittedName>
        <fullName evidence="2">Uncharacterized protein</fullName>
    </submittedName>
</protein>
<evidence type="ECO:0000256" key="1">
    <source>
        <dbReference type="SAM" id="Phobius"/>
    </source>
</evidence>
<dbReference type="STRING" id="39966.A0A369JF23"/>
<keyword evidence="1" id="KW-0472">Membrane</keyword>
<gene>
    <name evidence="2" type="ORF">Hypma_012167</name>
</gene>
<accession>A0A369JF23</accession>
<dbReference type="OrthoDB" id="5570013at2759"/>
<feature type="transmembrane region" description="Helical" evidence="1">
    <location>
        <begin position="46"/>
        <end position="69"/>
    </location>
</feature>
<evidence type="ECO:0000313" key="2">
    <source>
        <dbReference type="EMBL" id="RDB20741.1"/>
    </source>
</evidence>
<dbReference type="EMBL" id="LUEZ02000058">
    <property type="protein sequence ID" value="RDB20741.1"/>
    <property type="molecule type" value="Genomic_DNA"/>
</dbReference>